<organism evidence="1 2">
    <name type="scientific">Streptomyces coelicoflavus</name>
    <dbReference type="NCBI Taxonomy" id="285562"/>
    <lineage>
        <taxon>Bacteria</taxon>
        <taxon>Bacillati</taxon>
        <taxon>Actinomycetota</taxon>
        <taxon>Actinomycetes</taxon>
        <taxon>Kitasatosporales</taxon>
        <taxon>Streptomycetaceae</taxon>
        <taxon>Streptomyces</taxon>
    </lineage>
</organism>
<name>A0A6N9UU42_9ACTN</name>
<dbReference type="Proteomes" id="UP000469545">
    <property type="component" value="Unassembled WGS sequence"/>
</dbReference>
<accession>A0A6N9UU42</accession>
<evidence type="ECO:0000313" key="2">
    <source>
        <dbReference type="Proteomes" id="UP000469545"/>
    </source>
</evidence>
<keyword evidence="2" id="KW-1185">Reference proteome</keyword>
<comment type="caution">
    <text evidence="1">The sequence shown here is derived from an EMBL/GenBank/DDBJ whole genome shotgun (WGS) entry which is preliminary data.</text>
</comment>
<dbReference type="EMBL" id="JAAGMB010000771">
    <property type="protein sequence ID" value="NEB21351.1"/>
    <property type="molecule type" value="Genomic_DNA"/>
</dbReference>
<protein>
    <submittedName>
        <fullName evidence="1">Phytoene/squalene synthase family protein</fullName>
    </submittedName>
</protein>
<gene>
    <name evidence="1" type="ORF">G3I46_33440</name>
</gene>
<reference evidence="1 2" key="1">
    <citation type="submission" date="2020-01" db="EMBL/GenBank/DDBJ databases">
        <title>Insect and environment-associated Actinomycetes.</title>
        <authorList>
            <person name="Currrie C."/>
            <person name="Chevrette M."/>
            <person name="Carlson C."/>
            <person name="Stubbendieck R."/>
            <person name="Wendt-Pienkowski E."/>
        </authorList>
    </citation>
    <scope>NUCLEOTIDE SEQUENCE [LARGE SCALE GENOMIC DNA]</scope>
    <source>
        <strain evidence="1 2">SID14172</strain>
    </source>
</reference>
<feature type="non-terminal residue" evidence="1">
    <location>
        <position position="52"/>
    </location>
</feature>
<evidence type="ECO:0000313" key="1">
    <source>
        <dbReference type="EMBL" id="NEB21351.1"/>
    </source>
</evidence>
<sequence>MTARELDAAGITDPELRAAYTRCRLLNARHGPVLHRRAVVPRRRRAAVAADG</sequence>
<dbReference type="AlphaFoldDB" id="A0A6N9UU42"/>
<proteinExistence type="predicted"/>